<keyword evidence="1" id="KW-0479">Metal-binding</keyword>
<keyword evidence="2" id="KW-0186">Copper</keyword>
<dbReference type="PANTHER" id="PTHR33021:SF339">
    <property type="entry name" value="OS07G0570600 PROTEIN"/>
    <property type="match status" value="1"/>
</dbReference>
<dbReference type="EMBL" id="JADFTS010000002">
    <property type="protein sequence ID" value="KAF9618813.1"/>
    <property type="molecule type" value="Genomic_DNA"/>
</dbReference>
<evidence type="ECO:0000256" key="3">
    <source>
        <dbReference type="SAM" id="MobiDB-lite"/>
    </source>
</evidence>
<comment type="caution">
    <text evidence="6">The sequence shown here is derived from an EMBL/GenBank/DDBJ whole genome shotgun (WGS) entry which is preliminary data.</text>
</comment>
<dbReference type="InterPro" id="IPR008972">
    <property type="entry name" value="Cupredoxin"/>
</dbReference>
<keyword evidence="7" id="KW-1185">Reference proteome</keyword>
<evidence type="ECO:0000256" key="2">
    <source>
        <dbReference type="ARBA" id="ARBA00023008"/>
    </source>
</evidence>
<dbReference type="OrthoDB" id="1933492at2759"/>
<keyword evidence="4" id="KW-0812">Transmembrane</keyword>
<dbReference type="PANTHER" id="PTHR33021">
    <property type="entry name" value="BLUE COPPER PROTEIN"/>
    <property type="match status" value="1"/>
</dbReference>
<dbReference type="PROSITE" id="PS51485">
    <property type="entry name" value="PHYTOCYANIN"/>
    <property type="match status" value="1"/>
</dbReference>
<feature type="domain" description="Phytocyanin" evidence="5">
    <location>
        <begin position="1"/>
        <end position="78"/>
    </location>
</feature>
<evidence type="ECO:0000256" key="1">
    <source>
        <dbReference type="ARBA" id="ARBA00022723"/>
    </source>
</evidence>
<dbReference type="GO" id="GO:0046872">
    <property type="term" value="F:metal ion binding"/>
    <property type="evidence" value="ECO:0007669"/>
    <property type="project" value="UniProtKB-KW"/>
</dbReference>
<organism evidence="6 7">
    <name type="scientific">Coptis chinensis</name>
    <dbReference type="NCBI Taxonomy" id="261450"/>
    <lineage>
        <taxon>Eukaryota</taxon>
        <taxon>Viridiplantae</taxon>
        <taxon>Streptophyta</taxon>
        <taxon>Embryophyta</taxon>
        <taxon>Tracheophyta</taxon>
        <taxon>Spermatophyta</taxon>
        <taxon>Magnoliopsida</taxon>
        <taxon>Ranunculales</taxon>
        <taxon>Ranunculaceae</taxon>
        <taxon>Coptidoideae</taxon>
        <taxon>Coptis</taxon>
    </lineage>
</organism>
<name>A0A835ILL2_9MAGN</name>
<evidence type="ECO:0000313" key="7">
    <source>
        <dbReference type="Proteomes" id="UP000631114"/>
    </source>
</evidence>
<dbReference type="Pfam" id="PF02298">
    <property type="entry name" value="Cu_bind_like"/>
    <property type="match status" value="1"/>
</dbReference>
<dbReference type="InterPro" id="IPR028871">
    <property type="entry name" value="BlueCu_1_BS"/>
</dbReference>
<dbReference type="InterPro" id="IPR039391">
    <property type="entry name" value="Phytocyanin-like"/>
</dbReference>
<feature type="transmembrane region" description="Helical" evidence="4">
    <location>
        <begin position="115"/>
        <end position="133"/>
    </location>
</feature>
<keyword evidence="4" id="KW-0472">Membrane</keyword>
<feature type="compositionally biased region" description="Low complexity" evidence="3">
    <location>
        <begin position="92"/>
        <end position="101"/>
    </location>
</feature>
<dbReference type="AlphaFoldDB" id="A0A835ILL2"/>
<protein>
    <recommendedName>
        <fullName evidence="5">Phytocyanin domain-containing protein</fullName>
    </recommendedName>
</protein>
<dbReference type="GO" id="GO:0005886">
    <property type="term" value="C:plasma membrane"/>
    <property type="evidence" value="ECO:0007669"/>
    <property type="project" value="TreeGrafter"/>
</dbReference>
<reference evidence="6 7" key="1">
    <citation type="submission" date="2020-10" db="EMBL/GenBank/DDBJ databases">
        <title>The Coptis chinensis genome and diversification of protoberbering-type alkaloids.</title>
        <authorList>
            <person name="Wang B."/>
            <person name="Shu S."/>
            <person name="Song C."/>
            <person name="Liu Y."/>
        </authorList>
    </citation>
    <scope>NUCLEOTIDE SEQUENCE [LARGE SCALE GENOMIC DNA]</scope>
    <source>
        <strain evidence="6">HL-2020</strain>
        <tissue evidence="6">Leaf</tissue>
    </source>
</reference>
<feature type="region of interest" description="Disordered" evidence="3">
    <location>
        <begin position="77"/>
        <end position="106"/>
    </location>
</feature>
<evidence type="ECO:0000256" key="4">
    <source>
        <dbReference type="SAM" id="Phobius"/>
    </source>
</evidence>
<dbReference type="Gene3D" id="2.60.40.420">
    <property type="entry name" value="Cupredoxins - blue copper proteins"/>
    <property type="match status" value="1"/>
</dbReference>
<dbReference type="GO" id="GO:0009055">
    <property type="term" value="F:electron transfer activity"/>
    <property type="evidence" value="ECO:0007669"/>
    <property type="project" value="InterPro"/>
</dbReference>
<dbReference type="Proteomes" id="UP000631114">
    <property type="component" value="Unassembled WGS sequence"/>
</dbReference>
<sequence>MIELYMLFPVFEYNAEFHNVVQVNHQDYTTCNVPVTPLAAYSTGNDSITIKRYGHYFFACGAPGHCKAGQKVDIRVSHSHPKAHSPAPSPSPSSSAAMAPATRHTNRASLPSESLVAQIVLLLVMFTALANFVV</sequence>
<dbReference type="CDD" id="cd04216">
    <property type="entry name" value="Phytocyanin"/>
    <property type="match status" value="1"/>
</dbReference>
<dbReference type="PROSITE" id="PS00196">
    <property type="entry name" value="COPPER_BLUE"/>
    <property type="match status" value="1"/>
</dbReference>
<dbReference type="InterPro" id="IPR003245">
    <property type="entry name" value="Phytocyanin_dom"/>
</dbReference>
<proteinExistence type="predicted"/>
<dbReference type="SUPFAM" id="SSF49503">
    <property type="entry name" value="Cupredoxins"/>
    <property type="match status" value="1"/>
</dbReference>
<gene>
    <name evidence="6" type="ORF">IFM89_002681</name>
</gene>
<evidence type="ECO:0000259" key="5">
    <source>
        <dbReference type="PROSITE" id="PS51485"/>
    </source>
</evidence>
<keyword evidence="4" id="KW-1133">Transmembrane helix</keyword>
<evidence type="ECO:0000313" key="6">
    <source>
        <dbReference type="EMBL" id="KAF9618813.1"/>
    </source>
</evidence>
<accession>A0A835ILL2</accession>